<dbReference type="SMART" id="SM00954">
    <property type="entry name" value="RelA_SpoT"/>
    <property type="match status" value="1"/>
</dbReference>
<dbReference type="PANTHER" id="PTHR41773">
    <property type="entry name" value="GTP PYROPHOSPHATASE-RELATED"/>
    <property type="match status" value="1"/>
</dbReference>
<dbReference type="SUPFAM" id="SSF81301">
    <property type="entry name" value="Nucleotidyltransferase"/>
    <property type="match status" value="1"/>
</dbReference>
<gene>
    <name evidence="2" type="ORF">PSQ39_14220</name>
</gene>
<sequence length="362" mass="41308">MPSRDFELEQQVFRAFHQAHAAELSTLCQALQKRIAGLLSGQSGLQVSKVEGRVKQVDECLRKFSAKYRPALEDQNQPYSIQPHITDLLGLRVVCLYEDEIWKIAEAIRPNFGVIEITDKIAKVEGTDDSFGYKGLHLDLAFSPVELGLSPDMHWPVAQFELQVRTIIQDSWSVLDHQIKYKKSIPNALKRRINVLSALFELADREFRQIRDETEAALQSAPDETALEGLVPEAPVASPEAQAKAELNAFTFLKIANHFFKDFAFEPSKVDGFVEHIKSWAPEITRPEFNVIVREKIGTVKRYKQFFEERHPQLSFNPYTVIRHCLYLGDKVVFAPALRRSAQEAFEAWLAEYLPPDKVQEG</sequence>
<dbReference type="InterPro" id="IPR043519">
    <property type="entry name" value="NT_sf"/>
</dbReference>
<dbReference type="InterPro" id="IPR007685">
    <property type="entry name" value="RelA_SpoT"/>
</dbReference>
<dbReference type="RefSeq" id="WP_273927472.1">
    <property type="nucleotide sequence ID" value="NZ_JAQSIO010000004.1"/>
</dbReference>
<reference evidence="2 3" key="1">
    <citation type="submission" date="2023-02" db="EMBL/GenBank/DDBJ databases">
        <title>Bacterial whole genome sequence for Curvibacter sp. HBC28.</title>
        <authorList>
            <person name="Le V."/>
            <person name="Ko S.-R."/>
            <person name="Ahn C.-Y."/>
            <person name="Oh H.-M."/>
        </authorList>
    </citation>
    <scope>NUCLEOTIDE SEQUENCE [LARGE SCALE GENOMIC DNA]</scope>
    <source>
        <strain evidence="2 3">HBC28</strain>
    </source>
</reference>
<dbReference type="Gene3D" id="3.30.460.10">
    <property type="entry name" value="Beta Polymerase, domain 2"/>
    <property type="match status" value="1"/>
</dbReference>
<evidence type="ECO:0000313" key="2">
    <source>
        <dbReference type="EMBL" id="MDD0815789.1"/>
    </source>
</evidence>
<feature type="domain" description="RelA/SpoT" evidence="1">
    <location>
        <begin position="52"/>
        <end position="187"/>
    </location>
</feature>
<dbReference type="EMBL" id="JAQSIO010000004">
    <property type="protein sequence ID" value="MDD0815789.1"/>
    <property type="molecule type" value="Genomic_DNA"/>
</dbReference>
<dbReference type="Gene3D" id="1.10.287.860">
    <property type="entry name" value="Nucleotidyltransferase"/>
    <property type="match status" value="1"/>
</dbReference>
<comment type="caution">
    <text evidence="2">The sequence shown here is derived from an EMBL/GenBank/DDBJ whole genome shotgun (WGS) entry which is preliminary data.</text>
</comment>
<dbReference type="Pfam" id="PF04607">
    <property type="entry name" value="RelA_SpoT"/>
    <property type="match status" value="1"/>
</dbReference>
<evidence type="ECO:0000313" key="3">
    <source>
        <dbReference type="Proteomes" id="UP001528672"/>
    </source>
</evidence>
<keyword evidence="3" id="KW-1185">Reference proteome</keyword>
<evidence type="ECO:0000259" key="1">
    <source>
        <dbReference type="SMART" id="SM00954"/>
    </source>
</evidence>
<dbReference type="PANTHER" id="PTHR41773:SF1">
    <property type="entry name" value="RELA_SPOT DOMAIN-CONTAINING PROTEIN"/>
    <property type="match status" value="1"/>
</dbReference>
<protein>
    <submittedName>
        <fullName evidence="2">RelA/SpoT domain-containing protein</fullName>
    </submittedName>
</protein>
<dbReference type="Proteomes" id="UP001528672">
    <property type="component" value="Unassembled WGS sequence"/>
</dbReference>
<organism evidence="2 3">
    <name type="scientific">Curvibacter microcysteis</name>
    <dbReference type="NCBI Taxonomy" id="3026419"/>
    <lineage>
        <taxon>Bacteria</taxon>
        <taxon>Pseudomonadati</taxon>
        <taxon>Pseudomonadota</taxon>
        <taxon>Betaproteobacteria</taxon>
        <taxon>Burkholderiales</taxon>
        <taxon>Comamonadaceae</taxon>
        <taxon>Curvibacter</taxon>
    </lineage>
</organism>
<name>A0ABT5MIS4_9BURK</name>
<proteinExistence type="predicted"/>
<dbReference type="CDD" id="cd05399">
    <property type="entry name" value="NT_Rel-Spo_like"/>
    <property type="match status" value="1"/>
</dbReference>
<accession>A0ABT5MIS4</accession>